<evidence type="ECO:0000256" key="2">
    <source>
        <dbReference type="ARBA" id="ARBA00004496"/>
    </source>
</evidence>
<dbReference type="GO" id="GO:0000105">
    <property type="term" value="P:L-histidine biosynthetic process"/>
    <property type="evidence" value="ECO:0007669"/>
    <property type="project" value="UniProtKB-UniRule"/>
</dbReference>
<comment type="subcellular location">
    <subcellularLocation>
        <location evidence="2 11">Cytoplasm</location>
    </subcellularLocation>
</comment>
<dbReference type="RefSeq" id="WP_117394697.1">
    <property type="nucleotide sequence ID" value="NZ_CP021330.1"/>
</dbReference>
<organism evidence="12 13">
    <name type="scientific">Maritalea myrionectae</name>
    <dbReference type="NCBI Taxonomy" id="454601"/>
    <lineage>
        <taxon>Bacteria</taxon>
        <taxon>Pseudomonadati</taxon>
        <taxon>Pseudomonadota</taxon>
        <taxon>Alphaproteobacteria</taxon>
        <taxon>Hyphomicrobiales</taxon>
        <taxon>Devosiaceae</taxon>
        <taxon>Maritalea</taxon>
    </lineage>
</organism>
<comment type="pathway">
    <text evidence="3 11">Amino-acid biosynthesis; L-histidine biosynthesis; L-histidine from 5-phospho-alpha-D-ribose 1-diphosphate: step 2/9.</text>
</comment>
<dbReference type="NCBIfam" id="TIGR03188">
    <property type="entry name" value="histidine_hisI"/>
    <property type="match status" value="1"/>
</dbReference>
<evidence type="ECO:0000256" key="3">
    <source>
        <dbReference type="ARBA" id="ARBA00005204"/>
    </source>
</evidence>
<gene>
    <name evidence="11" type="primary">hisE</name>
    <name evidence="12" type="ORF">MXMO3_00268</name>
</gene>
<keyword evidence="8 11" id="KW-0378">Hydrolase</keyword>
<dbReference type="InterPro" id="IPR008179">
    <property type="entry name" value="HisE"/>
</dbReference>
<dbReference type="PANTHER" id="PTHR42945">
    <property type="entry name" value="HISTIDINE BIOSYNTHESIS BIFUNCTIONAL PROTEIN"/>
    <property type="match status" value="1"/>
</dbReference>
<keyword evidence="9 11" id="KW-0067">ATP-binding</keyword>
<dbReference type="KEGG" id="mmyr:MXMO3_00268"/>
<dbReference type="NCBIfam" id="NF001613">
    <property type="entry name" value="PRK00400.1-5"/>
    <property type="match status" value="1"/>
</dbReference>
<dbReference type="HAMAP" id="MF_01020">
    <property type="entry name" value="HisE"/>
    <property type="match status" value="1"/>
</dbReference>
<accession>A0A2R4MAC4</accession>
<comment type="catalytic activity">
    <reaction evidence="1 11">
        <text>1-(5-phospho-beta-D-ribosyl)-ATP + H2O = 1-(5-phospho-beta-D-ribosyl)-5'-AMP + diphosphate + H(+)</text>
        <dbReference type="Rhea" id="RHEA:22828"/>
        <dbReference type="ChEBI" id="CHEBI:15377"/>
        <dbReference type="ChEBI" id="CHEBI:15378"/>
        <dbReference type="ChEBI" id="CHEBI:33019"/>
        <dbReference type="ChEBI" id="CHEBI:59457"/>
        <dbReference type="ChEBI" id="CHEBI:73183"/>
        <dbReference type="EC" id="3.6.1.31"/>
    </reaction>
</comment>
<dbReference type="PANTHER" id="PTHR42945:SF9">
    <property type="entry name" value="HISTIDINE BIOSYNTHESIS BIFUNCTIONAL PROTEIN HISIE"/>
    <property type="match status" value="1"/>
</dbReference>
<dbReference type="InterPro" id="IPR021130">
    <property type="entry name" value="PRib-ATP_PPHydrolase-like"/>
</dbReference>
<evidence type="ECO:0000256" key="8">
    <source>
        <dbReference type="ARBA" id="ARBA00022801"/>
    </source>
</evidence>
<keyword evidence="7 11" id="KW-0547">Nucleotide-binding</keyword>
<keyword evidence="6 11" id="KW-0028">Amino-acid biosynthesis</keyword>
<dbReference type="CDD" id="cd11534">
    <property type="entry name" value="NTP-PPase_HisIE_like"/>
    <property type="match status" value="1"/>
</dbReference>
<evidence type="ECO:0000313" key="13">
    <source>
        <dbReference type="Proteomes" id="UP000258927"/>
    </source>
</evidence>
<dbReference type="GO" id="GO:0005524">
    <property type="term" value="F:ATP binding"/>
    <property type="evidence" value="ECO:0007669"/>
    <property type="project" value="UniProtKB-KW"/>
</dbReference>
<dbReference type="AlphaFoldDB" id="A0A2R4MAC4"/>
<dbReference type="SUPFAM" id="SSF101386">
    <property type="entry name" value="all-alpha NTP pyrophosphatases"/>
    <property type="match status" value="1"/>
</dbReference>
<dbReference type="GO" id="GO:0004636">
    <property type="term" value="F:phosphoribosyl-ATP diphosphatase activity"/>
    <property type="evidence" value="ECO:0007669"/>
    <property type="project" value="UniProtKB-UniRule"/>
</dbReference>
<comment type="similarity">
    <text evidence="4 11">Belongs to the PRA-PH family.</text>
</comment>
<evidence type="ECO:0000256" key="9">
    <source>
        <dbReference type="ARBA" id="ARBA00022840"/>
    </source>
</evidence>
<evidence type="ECO:0000313" key="12">
    <source>
        <dbReference type="EMBL" id="AVX02816.1"/>
    </source>
</evidence>
<evidence type="ECO:0000256" key="5">
    <source>
        <dbReference type="ARBA" id="ARBA00022490"/>
    </source>
</evidence>
<name>A0A2R4MAC4_9HYPH</name>
<evidence type="ECO:0000256" key="7">
    <source>
        <dbReference type="ARBA" id="ARBA00022741"/>
    </source>
</evidence>
<dbReference type="EMBL" id="CP021330">
    <property type="protein sequence ID" value="AVX02816.1"/>
    <property type="molecule type" value="Genomic_DNA"/>
</dbReference>
<evidence type="ECO:0000256" key="10">
    <source>
        <dbReference type="ARBA" id="ARBA00023102"/>
    </source>
</evidence>
<dbReference type="Proteomes" id="UP000258927">
    <property type="component" value="Chromosome"/>
</dbReference>
<dbReference type="Pfam" id="PF01503">
    <property type="entry name" value="PRA-PH"/>
    <property type="match status" value="1"/>
</dbReference>
<keyword evidence="13" id="KW-1185">Reference proteome</keyword>
<evidence type="ECO:0000256" key="11">
    <source>
        <dbReference type="HAMAP-Rule" id="MF_01020"/>
    </source>
</evidence>
<protein>
    <recommendedName>
        <fullName evidence="11">Phosphoribosyl-ATP pyrophosphatase</fullName>
        <shortName evidence="11">PRA-PH</shortName>
        <ecNumber evidence="11">3.6.1.31</ecNumber>
    </recommendedName>
</protein>
<reference evidence="12 13" key="1">
    <citation type="submission" date="2017-05" db="EMBL/GenBank/DDBJ databases">
        <title>Genome Analysis of Maritalea myrionectae HL2708#5.</title>
        <authorList>
            <consortium name="Cotde Inc.-PKNU"/>
            <person name="Jang D."/>
            <person name="Oh H.-M."/>
        </authorList>
    </citation>
    <scope>NUCLEOTIDE SEQUENCE [LARGE SCALE GENOMIC DNA]</scope>
    <source>
        <strain evidence="12 13">HL2708#5</strain>
    </source>
</reference>
<dbReference type="UniPathway" id="UPA00031">
    <property type="reaction ID" value="UER00007"/>
</dbReference>
<evidence type="ECO:0000256" key="4">
    <source>
        <dbReference type="ARBA" id="ARBA00009392"/>
    </source>
</evidence>
<dbReference type="GO" id="GO:0005737">
    <property type="term" value="C:cytoplasm"/>
    <property type="evidence" value="ECO:0007669"/>
    <property type="project" value="UniProtKB-SubCell"/>
</dbReference>
<dbReference type="STRING" id="1122213.GCA_000423365_02981"/>
<proteinExistence type="inferred from homology"/>
<dbReference type="EC" id="3.6.1.31" evidence="11"/>
<evidence type="ECO:0000256" key="6">
    <source>
        <dbReference type="ARBA" id="ARBA00022605"/>
    </source>
</evidence>
<keyword evidence="5 11" id="KW-0963">Cytoplasm</keyword>
<keyword evidence="10 11" id="KW-0368">Histidine biosynthesis</keyword>
<evidence type="ECO:0000256" key="1">
    <source>
        <dbReference type="ARBA" id="ARBA00001460"/>
    </source>
</evidence>
<dbReference type="Gene3D" id="1.10.287.1080">
    <property type="entry name" value="MazG-like"/>
    <property type="match status" value="1"/>
</dbReference>
<sequence length="105" mass="11182">MTFDLKALEAIIAEKANASAEQSYTAQLLANGGARAAKKMGEEAVETVIAAIQGDRDELKAESADLLYHLLVVLKAHNISLDEVEAVLAERTGQSGLEEKAGRTE</sequence>